<gene>
    <name evidence="1" type="ORF">ACOLOM_LOCUS5087</name>
</gene>
<keyword evidence="2" id="KW-1185">Reference proteome</keyword>
<comment type="caution">
    <text evidence="1">The sequence shown here is derived from an EMBL/GenBank/DDBJ whole genome shotgun (WGS) entry which is preliminary data.</text>
</comment>
<dbReference type="Proteomes" id="UP000789525">
    <property type="component" value="Unassembled WGS sequence"/>
</dbReference>
<accession>A0ACA9LYW2</accession>
<evidence type="ECO:0000313" key="1">
    <source>
        <dbReference type="EMBL" id="CAG8557148.1"/>
    </source>
</evidence>
<feature type="non-terminal residue" evidence="1">
    <location>
        <position position="1"/>
    </location>
</feature>
<organism evidence="1 2">
    <name type="scientific">Acaulospora colombiana</name>
    <dbReference type="NCBI Taxonomy" id="27376"/>
    <lineage>
        <taxon>Eukaryota</taxon>
        <taxon>Fungi</taxon>
        <taxon>Fungi incertae sedis</taxon>
        <taxon>Mucoromycota</taxon>
        <taxon>Glomeromycotina</taxon>
        <taxon>Glomeromycetes</taxon>
        <taxon>Diversisporales</taxon>
        <taxon>Acaulosporaceae</taxon>
        <taxon>Acaulospora</taxon>
    </lineage>
</organism>
<dbReference type="EMBL" id="CAJVPT010008955">
    <property type="protein sequence ID" value="CAG8557148.1"/>
    <property type="molecule type" value="Genomic_DNA"/>
</dbReference>
<evidence type="ECO:0000313" key="2">
    <source>
        <dbReference type="Proteomes" id="UP000789525"/>
    </source>
</evidence>
<name>A0ACA9LYW2_9GLOM</name>
<protein>
    <submittedName>
        <fullName evidence="1">3432_t:CDS:1</fullName>
    </submittedName>
</protein>
<reference evidence="1" key="1">
    <citation type="submission" date="2021-06" db="EMBL/GenBank/DDBJ databases">
        <authorList>
            <person name="Kallberg Y."/>
            <person name="Tangrot J."/>
            <person name="Rosling A."/>
        </authorList>
    </citation>
    <scope>NUCLEOTIDE SEQUENCE</scope>
    <source>
        <strain evidence="1">CL356</strain>
    </source>
</reference>
<sequence>VENRAVVEFAIYQKLPKEHKKLDPRQGTIETDPDYLAFLESLKAEESQQANSKEPGAALEGGATQLERLETRLSMAAASSASNAAEKPTSTPLLDHLRAQKSNAKSKSPPPKQLAILSPPGSPAKVSGPKAKQTRAAQTSDVVGREEGMEENEQEKNKELSDQNKDKEMEAAKAESPVITILTKSQSPEDVKFDTKEKESKRGAPVKITIQQRQKDQIRQIIQRPTTPSVKKDVDAADKPTEVSAKESIITPSESSPEVVDAPSSAPKEHAHNRRRERDRNRKQSASVKQPVQIQILTKSQSKDISAEDNTSISNEPPSAVSAPPDSEATGQSNSSNTQPSQVTNNMPPPSRRNGRGYFSKRGRW</sequence>
<proteinExistence type="predicted"/>